<keyword evidence="5" id="KW-0539">Nucleus</keyword>
<dbReference type="PROSITE" id="PS00036">
    <property type="entry name" value="BZIP_BASIC"/>
    <property type="match status" value="1"/>
</dbReference>
<dbReference type="InterPro" id="IPR046347">
    <property type="entry name" value="bZIP_sf"/>
</dbReference>
<reference evidence="8" key="3">
    <citation type="submission" date="2025-09" db="UniProtKB">
        <authorList>
            <consortium name="Ensembl"/>
        </authorList>
    </citation>
    <scope>IDENTIFICATION</scope>
</reference>
<comment type="similarity">
    <text evidence="1">Belongs to the bZIP family. NFIL3 subfamily.</text>
</comment>
<dbReference type="InterPro" id="IPR047229">
    <property type="entry name" value="NFIL3-like"/>
</dbReference>
<dbReference type="CDD" id="cd14694">
    <property type="entry name" value="bZIP_NFIL3"/>
    <property type="match status" value="1"/>
</dbReference>
<dbReference type="AlphaFoldDB" id="A0A8C9RNH5"/>
<dbReference type="Gene3D" id="1.20.5.170">
    <property type="match status" value="1"/>
</dbReference>
<feature type="region of interest" description="Disordered" evidence="6">
    <location>
        <begin position="296"/>
        <end position="317"/>
    </location>
</feature>
<dbReference type="OrthoDB" id="6151507at2759"/>
<feature type="domain" description="BZIP" evidence="7">
    <location>
        <begin position="81"/>
        <end position="131"/>
    </location>
</feature>
<dbReference type="PROSITE" id="PS50217">
    <property type="entry name" value="BZIP"/>
    <property type="match status" value="1"/>
</dbReference>
<dbReference type="Proteomes" id="UP000694397">
    <property type="component" value="Chromosome 3"/>
</dbReference>
<evidence type="ECO:0000256" key="3">
    <source>
        <dbReference type="ARBA" id="ARBA00023125"/>
    </source>
</evidence>
<evidence type="ECO:0000256" key="2">
    <source>
        <dbReference type="ARBA" id="ARBA00023015"/>
    </source>
</evidence>
<feature type="region of interest" description="Disordered" evidence="6">
    <location>
        <begin position="72"/>
        <end position="102"/>
    </location>
</feature>
<feature type="compositionally biased region" description="Polar residues" evidence="6">
    <location>
        <begin position="231"/>
        <end position="242"/>
    </location>
</feature>
<feature type="compositionally biased region" description="Basic and acidic residues" evidence="6">
    <location>
        <begin position="303"/>
        <end position="317"/>
    </location>
</feature>
<keyword evidence="3" id="KW-0238">DNA-binding</keyword>
<keyword evidence="4" id="KW-0804">Transcription</keyword>
<dbReference type="Ensembl" id="ENSSFOT00015023110.2">
    <property type="protein sequence ID" value="ENSSFOP00015022859.2"/>
    <property type="gene ID" value="ENSSFOG00015014698.2"/>
</dbReference>
<keyword evidence="2" id="KW-0805">Transcription regulation</keyword>
<dbReference type="Pfam" id="PF07716">
    <property type="entry name" value="bZIP_2"/>
    <property type="match status" value="1"/>
</dbReference>
<evidence type="ECO:0000256" key="5">
    <source>
        <dbReference type="ARBA" id="ARBA00023242"/>
    </source>
</evidence>
<reference evidence="8 9" key="1">
    <citation type="submission" date="2019-04" db="EMBL/GenBank/DDBJ databases">
        <authorList>
            <consortium name="Wellcome Sanger Institute Data Sharing"/>
        </authorList>
    </citation>
    <scope>NUCLEOTIDE SEQUENCE [LARGE SCALE GENOMIC DNA]</scope>
</reference>
<name>A0A8C9RNH5_SCLFO</name>
<dbReference type="GO" id="GO:0003677">
    <property type="term" value="F:DNA binding"/>
    <property type="evidence" value="ECO:0007669"/>
    <property type="project" value="UniProtKB-KW"/>
</dbReference>
<keyword evidence="9" id="KW-1185">Reference proteome</keyword>
<evidence type="ECO:0000259" key="7">
    <source>
        <dbReference type="PROSITE" id="PS50217"/>
    </source>
</evidence>
<feature type="region of interest" description="Disordered" evidence="6">
    <location>
        <begin position="225"/>
        <end position="248"/>
    </location>
</feature>
<dbReference type="InterPro" id="IPR004827">
    <property type="entry name" value="bZIP"/>
</dbReference>
<dbReference type="InterPro" id="IPR047106">
    <property type="entry name" value="NFIL3-like_bZIP"/>
</dbReference>
<dbReference type="GO" id="GO:0007623">
    <property type="term" value="P:circadian rhythm"/>
    <property type="evidence" value="ECO:0007669"/>
    <property type="project" value="TreeGrafter"/>
</dbReference>
<dbReference type="SMART" id="SM00338">
    <property type="entry name" value="BRLZ"/>
    <property type="match status" value="1"/>
</dbReference>
<dbReference type="GeneTree" id="ENSGT00940000164108"/>
<organism evidence="8 9">
    <name type="scientific">Scleropages formosus</name>
    <name type="common">Asian bonytongue</name>
    <name type="synonym">Osteoglossum formosum</name>
    <dbReference type="NCBI Taxonomy" id="113540"/>
    <lineage>
        <taxon>Eukaryota</taxon>
        <taxon>Metazoa</taxon>
        <taxon>Chordata</taxon>
        <taxon>Craniata</taxon>
        <taxon>Vertebrata</taxon>
        <taxon>Euteleostomi</taxon>
        <taxon>Actinopterygii</taxon>
        <taxon>Neopterygii</taxon>
        <taxon>Teleostei</taxon>
        <taxon>Osteoglossocephala</taxon>
        <taxon>Osteoglossomorpha</taxon>
        <taxon>Osteoglossiformes</taxon>
        <taxon>Osteoglossidae</taxon>
        <taxon>Scleropages</taxon>
    </lineage>
</organism>
<dbReference type="FunFam" id="1.20.5.170:FF:000025">
    <property type="entry name" value="nuclear factor interleukin-3-regulated protein-like"/>
    <property type="match status" value="1"/>
</dbReference>
<dbReference type="PANTHER" id="PTHR15284:SF6">
    <property type="entry name" value="HYPOTHETICAL LOC799271-RELATED"/>
    <property type="match status" value="1"/>
</dbReference>
<dbReference type="SUPFAM" id="SSF57959">
    <property type="entry name" value="Leucine zipper domain"/>
    <property type="match status" value="1"/>
</dbReference>
<reference evidence="8" key="2">
    <citation type="submission" date="2025-08" db="UniProtKB">
        <authorList>
            <consortium name="Ensembl"/>
        </authorList>
    </citation>
    <scope>IDENTIFICATION</scope>
</reference>
<evidence type="ECO:0000256" key="1">
    <source>
        <dbReference type="ARBA" id="ARBA00006079"/>
    </source>
</evidence>
<evidence type="ECO:0000256" key="4">
    <source>
        <dbReference type="ARBA" id="ARBA00023163"/>
    </source>
</evidence>
<accession>A0A8C9RNH5</accession>
<evidence type="ECO:0000313" key="8">
    <source>
        <dbReference type="Ensembl" id="ENSSFOP00015022859.2"/>
    </source>
</evidence>
<proteinExistence type="inferred from homology"/>
<dbReference type="GO" id="GO:0005634">
    <property type="term" value="C:nucleus"/>
    <property type="evidence" value="ECO:0007669"/>
    <property type="project" value="TreeGrafter"/>
</dbReference>
<evidence type="ECO:0000313" key="9">
    <source>
        <dbReference type="Proteomes" id="UP000694397"/>
    </source>
</evidence>
<protein>
    <recommendedName>
        <fullName evidence="7">BZIP domain-containing protein</fullName>
    </recommendedName>
</protein>
<evidence type="ECO:0000256" key="6">
    <source>
        <dbReference type="SAM" id="MobiDB-lite"/>
    </source>
</evidence>
<sequence length="393" mass="42882">RSVTSDMCEDPQDQGERTGWVLQPSQVSCSFSDEAVSILTCRSLPAHSLLGCPCGPAGSRGAAAGGMLRQRREFTPDSKKNDSYWDKRRKNNEAAKQSRERRRVHDALLERRLLALLEENARLRAELLALKFRFGLVENTVDRAVQPTPAAPCNLLLRRPHCYGLCSDAGTLLTPPHVPPTQGGLYGRTGARDMGCIFDDSGFATSGSSSVGSPVILEDRLSEPGKLSLSHGENSGYESQPRSPEGERLAACKGGVGAYAVAEPSGEVAGRQDSGDSARCLPHKLRLKVTWSDGSSCRMGENPGEKRPSQHVGGRDVLPEPERPWLPYGGEEPGQGVWLCPRPSEPCYQSPRSSAISRRRLENSVLRHQLNCLSEDVAQLKWLFSQKLISKAD</sequence>
<dbReference type="GO" id="GO:0003700">
    <property type="term" value="F:DNA-binding transcription factor activity"/>
    <property type="evidence" value="ECO:0007669"/>
    <property type="project" value="InterPro"/>
</dbReference>
<dbReference type="PANTHER" id="PTHR15284">
    <property type="entry name" value="NUCLEAR FACTOR INTERLEUKIN-3-REGULATED PROTEIN"/>
    <property type="match status" value="1"/>
</dbReference>